<dbReference type="GO" id="GO:0005634">
    <property type="term" value="C:nucleus"/>
    <property type="evidence" value="ECO:0007669"/>
    <property type="project" value="UniProtKB-SubCell"/>
</dbReference>
<evidence type="ECO:0000256" key="5">
    <source>
        <dbReference type="ARBA" id="ARBA00023242"/>
    </source>
</evidence>
<evidence type="ECO:0000256" key="1">
    <source>
        <dbReference type="ARBA" id="ARBA00004123"/>
    </source>
</evidence>
<evidence type="ECO:0000256" key="3">
    <source>
        <dbReference type="ARBA" id="ARBA00022490"/>
    </source>
</evidence>
<reference evidence="6" key="1">
    <citation type="submission" date="2019-08" db="EMBL/GenBank/DDBJ databases">
        <title>The improved chromosome-level genome for the pearl oyster Pinctada fucata martensii using PacBio sequencing and Hi-C.</title>
        <authorList>
            <person name="Zheng Z."/>
        </authorList>
    </citation>
    <scope>NUCLEOTIDE SEQUENCE</scope>
    <source>
        <strain evidence="6">ZZ-2019</strain>
        <tissue evidence="6">Adductor muscle</tissue>
    </source>
</reference>
<dbReference type="EMBL" id="VSWD01000010">
    <property type="protein sequence ID" value="KAK3089920.1"/>
    <property type="molecule type" value="Genomic_DNA"/>
</dbReference>
<sequence>MMDAYIPGFSSIDRYVNGCLSWPHQLTIMTLILHRLSQYRQLVRLTVNLNPHNAASAVKTPTEQCNDSNHNSAESKKMIRYLDSRIVSTKGEKFTEIKKEDSEEMKKTYVHLKPARKYRFH</sequence>
<dbReference type="PANTHER" id="PTHR12493:SF0">
    <property type="entry name" value="CUE DOMAIN-CONTAINING PROTEIN 2"/>
    <property type="match status" value="1"/>
</dbReference>
<comment type="subcellular location">
    <subcellularLocation>
        <location evidence="2">Cytoplasm</location>
    </subcellularLocation>
    <subcellularLocation>
        <location evidence="1">Nucleus</location>
    </subcellularLocation>
</comment>
<evidence type="ECO:0000256" key="4">
    <source>
        <dbReference type="ARBA" id="ARBA00022786"/>
    </source>
</evidence>
<accession>A0AA89BNX2</accession>
<organism evidence="6 7">
    <name type="scientific">Pinctada imbricata</name>
    <name type="common">Atlantic pearl-oyster</name>
    <name type="synonym">Pinctada martensii</name>
    <dbReference type="NCBI Taxonomy" id="66713"/>
    <lineage>
        <taxon>Eukaryota</taxon>
        <taxon>Metazoa</taxon>
        <taxon>Spiralia</taxon>
        <taxon>Lophotrochozoa</taxon>
        <taxon>Mollusca</taxon>
        <taxon>Bivalvia</taxon>
        <taxon>Autobranchia</taxon>
        <taxon>Pteriomorphia</taxon>
        <taxon>Pterioida</taxon>
        <taxon>Pterioidea</taxon>
        <taxon>Pteriidae</taxon>
        <taxon>Pinctada</taxon>
    </lineage>
</organism>
<dbReference type="AlphaFoldDB" id="A0AA89BNX2"/>
<gene>
    <name evidence="6" type="ORF">FSP39_007651</name>
</gene>
<name>A0AA89BNX2_PINIB</name>
<keyword evidence="7" id="KW-1185">Reference proteome</keyword>
<evidence type="ECO:0000313" key="6">
    <source>
        <dbReference type="EMBL" id="KAK3089920.1"/>
    </source>
</evidence>
<evidence type="ECO:0000256" key="2">
    <source>
        <dbReference type="ARBA" id="ARBA00004496"/>
    </source>
</evidence>
<dbReference type="Proteomes" id="UP001186944">
    <property type="component" value="Unassembled WGS sequence"/>
</dbReference>
<proteinExistence type="predicted"/>
<keyword evidence="4" id="KW-0833">Ubl conjugation pathway</keyword>
<dbReference type="GO" id="GO:0005737">
    <property type="term" value="C:cytoplasm"/>
    <property type="evidence" value="ECO:0007669"/>
    <property type="project" value="UniProtKB-SubCell"/>
</dbReference>
<comment type="caution">
    <text evidence="6">The sequence shown here is derived from an EMBL/GenBank/DDBJ whole genome shotgun (WGS) entry which is preliminary data.</text>
</comment>
<protein>
    <submittedName>
        <fullName evidence="6">Uncharacterized protein</fullName>
    </submittedName>
</protein>
<keyword evidence="3" id="KW-0963">Cytoplasm</keyword>
<keyword evidence="5" id="KW-0539">Nucleus</keyword>
<evidence type="ECO:0000313" key="7">
    <source>
        <dbReference type="Proteomes" id="UP001186944"/>
    </source>
</evidence>
<dbReference type="PANTHER" id="PTHR12493">
    <property type="entry name" value="CUE DOMAIN CONTAINING 2"/>
    <property type="match status" value="1"/>
</dbReference>